<proteinExistence type="predicted"/>
<accession>A0A8I2YN38</accession>
<reference evidence="1" key="1">
    <citation type="submission" date="2021-03" db="EMBL/GenBank/DDBJ databases">
        <title>Evolutionary innovations through gain and loss of genes in the ectomycorrhizal Boletales.</title>
        <authorList>
            <person name="Wu G."/>
            <person name="Miyauchi S."/>
            <person name="Morin E."/>
            <person name="Yang Z.-L."/>
            <person name="Xu J."/>
            <person name="Martin F.M."/>
        </authorList>
    </citation>
    <scope>NUCLEOTIDE SEQUENCE</scope>
    <source>
        <strain evidence="1">BR01</strain>
    </source>
</reference>
<dbReference type="AlphaFoldDB" id="A0A8I2YN38"/>
<gene>
    <name evidence="1" type="ORF">JVT61DRAFT_4751</name>
</gene>
<dbReference type="EMBL" id="JAGFBS010000019">
    <property type="protein sequence ID" value="KAG6374107.1"/>
    <property type="molecule type" value="Genomic_DNA"/>
</dbReference>
<keyword evidence="2" id="KW-1185">Reference proteome</keyword>
<dbReference type="OrthoDB" id="3177772at2759"/>
<evidence type="ECO:0000313" key="1">
    <source>
        <dbReference type="EMBL" id="KAG6374107.1"/>
    </source>
</evidence>
<organism evidence="1 2">
    <name type="scientific">Boletus reticuloceps</name>
    <dbReference type="NCBI Taxonomy" id="495285"/>
    <lineage>
        <taxon>Eukaryota</taxon>
        <taxon>Fungi</taxon>
        <taxon>Dikarya</taxon>
        <taxon>Basidiomycota</taxon>
        <taxon>Agaricomycotina</taxon>
        <taxon>Agaricomycetes</taxon>
        <taxon>Agaricomycetidae</taxon>
        <taxon>Boletales</taxon>
        <taxon>Boletineae</taxon>
        <taxon>Boletaceae</taxon>
        <taxon>Boletoideae</taxon>
        <taxon>Boletus</taxon>
    </lineage>
</organism>
<dbReference type="Proteomes" id="UP000683000">
    <property type="component" value="Unassembled WGS sequence"/>
</dbReference>
<sequence>MYDPNYISQLKKLQNYAASPELPSLLQWKPTQAGHVLVWKTTKQLFVGVAVVQVYSYKLNCGPNGNFINPDVGKFVKSKFQFFSGRPSDSNFSDDFPKISLTLKNYNKKSR</sequence>
<evidence type="ECO:0000313" key="2">
    <source>
        <dbReference type="Proteomes" id="UP000683000"/>
    </source>
</evidence>
<comment type="caution">
    <text evidence="1">The sequence shown here is derived from an EMBL/GenBank/DDBJ whole genome shotgun (WGS) entry which is preliminary data.</text>
</comment>
<protein>
    <submittedName>
        <fullName evidence="1">Uncharacterized protein</fullName>
    </submittedName>
</protein>
<name>A0A8I2YN38_9AGAM</name>